<gene>
    <name evidence="4" type="ORF">U6N30_19985</name>
</gene>
<dbReference type="PANTHER" id="PTHR48083:SF2">
    <property type="entry name" value="MEDIUM-CHAIN SPECIFIC ACYL-COA DEHYDROGENASE, MITOCHONDRIAL"/>
    <property type="match status" value="1"/>
</dbReference>
<dbReference type="Gene3D" id="1.20.140.10">
    <property type="entry name" value="Butyryl-CoA Dehydrogenase, subunit A, domain 3"/>
    <property type="match status" value="1"/>
</dbReference>
<dbReference type="EMBL" id="CP141261">
    <property type="protein sequence ID" value="WRL67082.1"/>
    <property type="molecule type" value="Genomic_DNA"/>
</dbReference>
<reference evidence="4 5" key="1">
    <citation type="submission" date="2023-12" db="EMBL/GenBank/DDBJ databases">
        <title>Blastococcus brunescens sp. nov., an actonobacterium isolated from sandstone collected in sahara desert.</title>
        <authorList>
            <person name="Gtari M."/>
            <person name="Ghodhbane F."/>
        </authorList>
    </citation>
    <scope>NUCLEOTIDE SEQUENCE [LARGE SCALE GENOMIC DNA]</scope>
    <source>
        <strain evidence="4 5">BMG 8361</strain>
    </source>
</reference>
<dbReference type="RefSeq" id="WP_324278392.1">
    <property type="nucleotide sequence ID" value="NZ_CP141261.1"/>
</dbReference>
<evidence type="ECO:0000256" key="2">
    <source>
        <dbReference type="ARBA" id="ARBA00023002"/>
    </source>
</evidence>
<protein>
    <submittedName>
        <fullName evidence="4">Acyl-CoA dehydrogenase family protein</fullName>
    </submittedName>
</protein>
<sequence>MDRAVRGERHQFGRPLGKFQAIQMQLAEMAGEVTAVTALTDAAVQALDRGENVVLAAAAAKVRAGAAVEVVARLAHQVHGAIGFTQEHKLHHLTRRLWSWRDEAGSDLAWARVLGAGVLADGPDALWPALTRVV</sequence>
<name>A0ABZ1B9K9_9ACTN</name>
<accession>A0ABZ1B9K9</accession>
<dbReference type="PANTHER" id="PTHR48083">
    <property type="entry name" value="MEDIUM-CHAIN SPECIFIC ACYL-COA DEHYDROGENASE, MITOCHONDRIAL-RELATED"/>
    <property type="match status" value="1"/>
</dbReference>
<evidence type="ECO:0000313" key="5">
    <source>
        <dbReference type="Proteomes" id="UP001324287"/>
    </source>
</evidence>
<keyword evidence="1" id="KW-0285">Flavoprotein</keyword>
<keyword evidence="5" id="KW-1185">Reference proteome</keyword>
<feature type="domain" description="Acyl-CoA dehydrogenase/oxidase C-terminal" evidence="3">
    <location>
        <begin position="8"/>
        <end position="97"/>
    </location>
</feature>
<dbReference type="SUPFAM" id="SSF47203">
    <property type="entry name" value="Acyl-CoA dehydrogenase C-terminal domain-like"/>
    <property type="match status" value="1"/>
</dbReference>
<keyword evidence="2" id="KW-0560">Oxidoreductase</keyword>
<dbReference type="InterPro" id="IPR050741">
    <property type="entry name" value="Acyl-CoA_dehydrogenase"/>
</dbReference>
<dbReference type="InterPro" id="IPR009075">
    <property type="entry name" value="AcylCo_DH/oxidase_C"/>
</dbReference>
<dbReference type="Proteomes" id="UP001324287">
    <property type="component" value="Chromosome"/>
</dbReference>
<evidence type="ECO:0000256" key="1">
    <source>
        <dbReference type="ARBA" id="ARBA00022630"/>
    </source>
</evidence>
<proteinExistence type="predicted"/>
<evidence type="ECO:0000313" key="4">
    <source>
        <dbReference type="EMBL" id="WRL67082.1"/>
    </source>
</evidence>
<evidence type="ECO:0000259" key="3">
    <source>
        <dbReference type="Pfam" id="PF00441"/>
    </source>
</evidence>
<dbReference type="InterPro" id="IPR036250">
    <property type="entry name" value="AcylCo_DH-like_C"/>
</dbReference>
<dbReference type="Pfam" id="PF00441">
    <property type="entry name" value="Acyl-CoA_dh_1"/>
    <property type="match status" value="1"/>
</dbReference>
<organism evidence="4 5">
    <name type="scientific">Blastococcus brunescens</name>
    <dbReference type="NCBI Taxonomy" id="1564165"/>
    <lineage>
        <taxon>Bacteria</taxon>
        <taxon>Bacillati</taxon>
        <taxon>Actinomycetota</taxon>
        <taxon>Actinomycetes</taxon>
        <taxon>Geodermatophilales</taxon>
        <taxon>Geodermatophilaceae</taxon>
        <taxon>Blastococcus</taxon>
    </lineage>
</organism>